<dbReference type="AlphaFoldDB" id="A0A4Q7LXW4"/>
<proteinExistence type="predicted"/>
<dbReference type="Proteomes" id="UP000293852">
    <property type="component" value="Unassembled WGS sequence"/>
</dbReference>
<keyword evidence="3" id="KW-1185">Reference proteome</keyword>
<name>A0A4Q7LXW4_9MICO</name>
<accession>A0A4Q7LXW4</accession>
<comment type="caution">
    <text evidence="2">The sequence shown here is derived from an EMBL/GenBank/DDBJ whole genome shotgun (WGS) entry which is preliminary data.</text>
</comment>
<protein>
    <submittedName>
        <fullName evidence="2">Transposase IS204/IS1001/IS1096/IS1165 family protein</fullName>
    </submittedName>
</protein>
<dbReference type="PANTHER" id="PTHR33498">
    <property type="entry name" value="TRANSPOSASE FOR INSERTION SEQUENCE ELEMENT IS1557"/>
    <property type="match status" value="1"/>
</dbReference>
<dbReference type="PANTHER" id="PTHR33498:SF1">
    <property type="entry name" value="TRANSPOSASE FOR INSERTION SEQUENCE ELEMENT IS1557"/>
    <property type="match status" value="1"/>
</dbReference>
<sequence length="203" mass="22459">MLDASVLVRAVFAGLDGLIVQDVEEGEGGLVLAVTTRGGPAGCPVCSQPSTRLHAWHERAPADLPVAGLRVVLRVRVRRLVCQSPHCPRRTFREQVPGVLERYQRRTARLTEALEAVVTELAGRASARLAPALGMRLRRETALRVLRRIELPALVVPRVLGVARQTLWQGPLLAGLTCEDSDRSWQDHQPFRWRRSPGSCCRS</sequence>
<dbReference type="OrthoDB" id="3238779at2"/>
<evidence type="ECO:0000313" key="2">
    <source>
        <dbReference type="EMBL" id="RZS59935.1"/>
    </source>
</evidence>
<dbReference type="InterPro" id="IPR047951">
    <property type="entry name" value="Transpos_ISL3"/>
</dbReference>
<reference evidence="2 3" key="1">
    <citation type="submission" date="2019-02" db="EMBL/GenBank/DDBJ databases">
        <title>Sequencing the genomes of 1000 actinobacteria strains.</title>
        <authorList>
            <person name="Klenk H.-P."/>
        </authorList>
    </citation>
    <scope>NUCLEOTIDE SEQUENCE [LARGE SCALE GENOMIC DNA]</scope>
    <source>
        <strain evidence="2 3">DSM 16932</strain>
    </source>
</reference>
<feature type="domain" description="Transposase IS204/IS1001/IS1096/IS1165 zinc-finger" evidence="1">
    <location>
        <begin position="40"/>
        <end position="84"/>
    </location>
</feature>
<dbReference type="Pfam" id="PF14690">
    <property type="entry name" value="Zn_ribbon_ISL3"/>
    <property type="match status" value="1"/>
</dbReference>
<organism evidence="2 3">
    <name type="scientific">Xylanimonas ulmi</name>
    <dbReference type="NCBI Taxonomy" id="228973"/>
    <lineage>
        <taxon>Bacteria</taxon>
        <taxon>Bacillati</taxon>
        <taxon>Actinomycetota</taxon>
        <taxon>Actinomycetes</taxon>
        <taxon>Micrococcales</taxon>
        <taxon>Promicromonosporaceae</taxon>
        <taxon>Xylanimonas</taxon>
    </lineage>
</organism>
<dbReference type="EMBL" id="SGWX01000001">
    <property type="protein sequence ID" value="RZS59935.1"/>
    <property type="molecule type" value="Genomic_DNA"/>
</dbReference>
<gene>
    <name evidence="2" type="ORF">EV386_0173</name>
</gene>
<evidence type="ECO:0000259" key="1">
    <source>
        <dbReference type="Pfam" id="PF14690"/>
    </source>
</evidence>
<evidence type="ECO:0000313" key="3">
    <source>
        <dbReference type="Proteomes" id="UP000293852"/>
    </source>
</evidence>
<dbReference type="RefSeq" id="WP_130411471.1">
    <property type="nucleotide sequence ID" value="NZ_SGWX01000001.1"/>
</dbReference>
<dbReference type="InterPro" id="IPR029261">
    <property type="entry name" value="Transposase_Znf"/>
</dbReference>